<keyword evidence="2" id="KW-0472">Membrane</keyword>
<proteinExistence type="predicted"/>
<dbReference type="Proteomes" id="UP000199331">
    <property type="component" value="Unassembled WGS sequence"/>
</dbReference>
<accession>A0A1I5NFQ0</accession>
<reference evidence="4" key="1">
    <citation type="submission" date="2016-10" db="EMBL/GenBank/DDBJ databases">
        <authorList>
            <person name="Varghese N."/>
            <person name="Submissions S."/>
        </authorList>
    </citation>
    <scope>NUCLEOTIDE SEQUENCE [LARGE SCALE GENOMIC DNA]</scope>
    <source>
        <strain evidence="4">CGMCC 1.7715</strain>
    </source>
</reference>
<feature type="compositionally biased region" description="Basic and acidic residues" evidence="1">
    <location>
        <begin position="119"/>
        <end position="140"/>
    </location>
</feature>
<keyword evidence="2" id="KW-1133">Transmembrane helix</keyword>
<organism evidence="3 4">
    <name type="scientific">Qipengyuania nanhaisediminis</name>
    <dbReference type="NCBI Taxonomy" id="604088"/>
    <lineage>
        <taxon>Bacteria</taxon>
        <taxon>Pseudomonadati</taxon>
        <taxon>Pseudomonadota</taxon>
        <taxon>Alphaproteobacteria</taxon>
        <taxon>Sphingomonadales</taxon>
        <taxon>Erythrobacteraceae</taxon>
        <taxon>Qipengyuania</taxon>
    </lineage>
</organism>
<dbReference type="AlphaFoldDB" id="A0A1I5NFQ0"/>
<dbReference type="EMBL" id="FOWZ01000003">
    <property type="protein sequence ID" value="SFP20522.1"/>
    <property type="molecule type" value="Genomic_DNA"/>
</dbReference>
<keyword evidence="4" id="KW-1185">Reference proteome</keyword>
<evidence type="ECO:0000256" key="2">
    <source>
        <dbReference type="SAM" id="Phobius"/>
    </source>
</evidence>
<evidence type="ECO:0000256" key="1">
    <source>
        <dbReference type="SAM" id="MobiDB-lite"/>
    </source>
</evidence>
<evidence type="ECO:0000313" key="3">
    <source>
        <dbReference type="EMBL" id="SFP20522.1"/>
    </source>
</evidence>
<dbReference type="STRING" id="604088.SAMN04488060_1810"/>
<name>A0A1I5NFQ0_9SPHN</name>
<feature type="region of interest" description="Disordered" evidence="1">
    <location>
        <begin position="112"/>
        <end position="156"/>
    </location>
</feature>
<keyword evidence="2" id="KW-0812">Transmembrane</keyword>
<protein>
    <submittedName>
        <fullName evidence="3">Uncharacterized protein</fullName>
    </submittedName>
</protein>
<evidence type="ECO:0000313" key="4">
    <source>
        <dbReference type="Proteomes" id="UP000199331"/>
    </source>
</evidence>
<dbReference type="OrthoDB" id="7391871at2"/>
<sequence>MRYFRRVNPVGGISDFWSYIRQPQPYRWAFLLVSLLACLGLISILTHERVFMPPEQPEVEYIRTFAADRTDEEIRQSNLENQRLKEERQAELDRIEEEKRDLYRRVGAATGVDTTAAEAKAEAERAAAEQAERERLERLFGEQNQDTDATVVDQGE</sequence>
<gene>
    <name evidence="3" type="ORF">SAMN04488060_1810</name>
</gene>
<feature type="transmembrane region" description="Helical" evidence="2">
    <location>
        <begin position="26"/>
        <end position="45"/>
    </location>
</feature>
<dbReference type="RefSeq" id="WP_090480406.1">
    <property type="nucleotide sequence ID" value="NZ_FOWZ01000003.1"/>
</dbReference>